<protein>
    <recommendedName>
        <fullName evidence="2">Pilin</fullName>
    </recommendedName>
    <alternativeName>
        <fullName evidence="8">Pili structural subunit</fullName>
    </alternativeName>
</protein>
<proteinExistence type="inferred from homology"/>
<organism evidence="11 12">
    <name type="scientific">Mycobacterium parmense</name>
    <dbReference type="NCBI Taxonomy" id="185642"/>
    <lineage>
        <taxon>Bacteria</taxon>
        <taxon>Bacillati</taxon>
        <taxon>Actinomycetota</taxon>
        <taxon>Actinomycetes</taxon>
        <taxon>Mycobacteriales</taxon>
        <taxon>Mycobacteriaceae</taxon>
        <taxon>Mycobacterium</taxon>
        <taxon>Mycobacterium simiae complex</taxon>
    </lineage>
</organism>
<sequence>MKQVTPWVRPIAGALVAGAVLWSAAGPTGAGRAVAAPAPAPSNHWCPGDQWNPGWGNAYDWDWNRCHDWQGPASPAGAGPWGPAPVWAPPQPPPPSWAPGARLMWNPTAGVWGFFNNGIWTPV</sequence>
<evidence type="ECO:0000313" key="12">
    <source>
        <dbReference type="Proteomes" id="UP000467105"/>
    </source>
</evidence>
<evidence type="ECO:0000256" key="1">
    <source>
        <dbReference type="ARBA" id="ARBA00004561"/>
    </source>
</evidence>
<keyword evidence="12" id="KW-1185">Reference proteome</keyword>
<evidence type="ECO:0000256" key="5">
    <source>
        <dbReference type="ARBA" id="ARBA00023263"/>
    </source>
</evidence>
<comment type="similarity">
    <text evidence="6">Belongs to the mycobacterial pilin family.</text>
</comment>
<accession>A0A7I7YLR1</accession>
<keyword evidence="5" id="KW-0281">Fimbrium</keyword>
<name>A0A7I7YLR1_9MYCO</name>
<dbReference type="Pfam" id="PF26380">
    <property type="entry name" value="Pilin_Mycobact"/>
    <property type="match status" value="1"/>
</dbReference>
<evidence type="ECO:0000256" key="6">
    <source>
        <dbReference type="ARBA" id="ARBA00093784"/>
    </source>
</evidence>
<dbReference type="EMBL" id="AP022614">
    <property type="protein sequence ID" value="BBZ42770.1"/>
    <property type="molecule type" value="Genomic_DNA"/>
</dbReference>
<reference evidence="11 12" key="1">
    <citation type="journal article" date="2019" name="Emerg. Microbes Infect.">
        <title>Comprehensive subspecies identification of 175 nontuberculous mycobacteria species based on 7547 genomic profiles.</title>
        <authorList>
            <person name="Matsumoto Y."/>
            <person name="Kinjo T."/>
            <person name="Motooka D."/>
            <person name="Nabeya D."/>
            <person name="Jung N."/>
            <person name="Uechi K."/>
            <person name="Horii T."/>
            <person name="Iida T."/>
            <person name="Fujita J."/>
            <person name="Nakamura S."/>
        </authorList>
    </citation>
    <scope>NUCLEOTIDE SEQUENCE [LARGE SCALE GENOMIC DNA]</scope>
    <source>
        <strain evidence="11 12">JCM 14742</strain>
    </source>
</reference>
<keyword evidence="4" id="KW-0130">Cell adhesion</keyword>
<evidence type="ECO:0000313" key="11">
    <source>
        <dbReference type="EMBL" id="BBZ42770.1"/>
    </source>
</evidence>
<comment type="subunit">
    <text evidence="7">Forms a homomer composed of subunits assembled in a large structure.</text>
</comment>
<dbReference type="AlphaFoldDB" id="A0A7I7YLR1"/>
<evidence type="ECO:0000256" key="7">
    <source>
        <dbReference type="ARBA" id="ARBA00093787"/>
    </source>
</evidence>
<dbReference type="Proteomes" id="UP000467105">
    <property type="component" value="Chromosome"/>
</dbReference>
<comment type="subcellular location">
    <subcellularLocation>
        <location evidence="1">Fimbrium</location>
    </subcellularLocation>
</comment>
<keyword evidence="3 10" id="KW-0732">Signal</keyword>
<evidence type="ECO:0000256" key="8">
    <source>
        <dbReference type="ARBA" id="ARBA00093801"/>
    </source>
</evidence>
<feature type="compositionally biased region" description="Pro residues" evidence="9">
    <location>
        <begin position="82"/>
        <end position="94"/>
    </location>
</feature>
<evidence type="ECO:0000256" key="3">
    <source>
        <dbReference type="ARBA" id="ARBA00022729"/>
    </source>
</evidence>
<dbReference type="InterPro" id="IPR058759">
    <property type="entry name" value="Pilin_mycobact"/>
</dbReference>
<gene>
    <name evidence="11" type="ORF">MPRM_00510</name>
</gene>
<evidence type="ECO:0000256" key="4">
    <source>
        <dbReference type="ARBA" id="ARBA00022889"/>
    </source>
</evidence>
<feature type="signal peptide" evidence="10">
    <location>
        <begin position="1"/>
        <end position="25"/>
    </location>
</feature>
<evidence type="ECO:0000256" key="9">
    <source>
        <dbReference type="SAM" id="MobiDB-lite"/>
    </source>
</evidence>
<feature type="chain" id="PRO_5038865164" description="Pilin" evidence="10">
    <location>
        <begin position="26"/>
        <end position="123"/>
    </location>
</feature>
<evidence type="ECO:0000256" key="2">
    <source>
        <dbReference type="ARBA" id="ARBA00018586"/>
    </source>
</evidence>
<evidence type="ECO:0000256" key="10">
    <source>
        <dbReference type="SAM" id="SignalP"/>
    </source>
</evidence>
<feature type="region of interest" description="Disordered" evidence="9">
    <location>
        <begin position="70"/>
        <end position="94"/>
    </location>
</feature>